<dbReference type="OMA" id="MEHTIDG"/>
<evidence type="ECO:0008006" key="4">
    <source>
        <dbReference type="Google" id="ProtNLM"/>
    </source>
</evidence>
<organism evidence="2 3">
    <name type="scientific">Triticum turgidum subsp. durum</name>
    <name type="common">Durum wheat</name>
    <name type="synonym">Triticum durum</name>
    <dbReference type="NCBI Taxonomy" id="4567"/>
    <lineage>
        <taxon>Eukaryota</taxon>
        <taxon>Viridiplantae</taxon>
        <taxon>Streptophyta</taxon>
        <taxon>Embryophyta</taxon>
        <taxon>Tracheophyta</taxon>
        <taxon>Spermatophyta</taxon>
        <taxon>Magnoliopsida</taxon>
        <taxon>Liliopsida</taxon>
        <taxon>Poales</taxon>
        <taxon>Poaceae</taxon>
        <taxon>BOP clade</taxon>
        <taxon>Pooideae</taxon>
        <taxon>Triticodae</taxon>
        <taxon>Triticeae</taxon>
        <taxon>Triticinae</taxon>
        <taxon>Triticum</taxon>
    </lineage>
</organism>
<accession>A0A9R0X454</accession>
<evidence type="ECO:0000313" key="2">
    <source>
        <dbReference type="EMBL" id="VAI29748.1"/>
    </source>
</evidence>
<reference evidence="2 3" key="1">
    <citation type="submission" date="2017-09" db="EMBL/GenBank/DDBJ databases">
        <authorList>
            <consortium name="International Durum Wheat Genome Sequencing Consortium (IDWGSC)"/>
            <person name="Milanesi L."/>
        </authorList>
    </citation>
    <scope>NUCLEOTIDE SEQUENCE [LARGE SCALE GENOMIC DNA]</scope>
    <source>
        <strain evidence="3">cv. Svevo</strain>
    </source>
</reference>
<evidence type="ECO:0000313" key="3">
    <source>
        <dbReference type="Proteomes" id="UP000324705"/>
    </source>
</evidence>
<dbReference type="Proteomes" id="UP000324705">
    <property type="component" value="Chromosome 5B"/>
</dbReference>
<feature type="compositionally biased region" description="Basic and acidic residues" evidence="1">
    <location>
        <begin position="1"/>
        <end position="27"/>
    </location>
</feature>
<protein>
    <recommendedName>
        <fullName evidence="4">rRNA N-glycosidase</fullName>
    </recommendedName>
</protein>
<name>A0A9R0X454_TRITD</name>
<dbReference type="Gramene" id="TRITD5Bv1G079730.1">
    <property type="protein sequence ID" value="TRITD5Bv1G079730.1"/>
    <property type="gene ID" value="TRITD5Bv1G079730"/>
</dbReference>
<sequence length="375" mass="43276">MGRHDEEQKRMLKKRDLAEKKASETAKKNRPNQDSYEKIIIHRLSIDATSDELLGYYRSVRATFSTVSSFVVRVSVRLPGKPQGPFDDGGVPVTSPPQEAKDFTYQITELFDPLTPNGPVIQIAVQQFSGYAMAVRALYLDNDPFLQAWYAFRGAERQLPKHLFPNVISFPYRVEYDDVNAIHIHPEILREVYEYFVTYQTTAVELALEDEVMEHTIDGQTYKDTVFFLIGECQRFFELLELTWNAFALPPSGFLLSEIPYANLLIHRWRHFSEAIEKLWLAIFEERNDLPFEVSRASALNSLKKLEALFPEINFKNERQEYCVEVLAGSTVQLLNCDLPTIKKVLMRSDGFCGEFFAQKNVQKKKRHEKALASD</sequence>
<gene>
    <name evidence="2" type="ORF">TRITD_5Bv1G079730</name>
</gene>
<evidence type="ECO:0000256" key="1">
    <source>
        <dbReference type="SAM" id="MobiDB-lite"/>
    </source>
</evidence>
<dbReference type="AlphaFoldDB" id="A0A9R0X454"/>
<dbReference type="EMBL" id="LT934120">
    <property type="protein sequence ID" value="VAI29748.1"/>
    <property type="molecule type" value="Genomic_DNA"/>
</dbReference>
<feature type="region of interest" description="Disordered" evidence="1">
    <location>
        <begin position="1"/>
        <end position="32"/>
    </location>
</feature>
<keyword evidence="3" id="KW-1185">Reference proteome</keyword>
<proteinExistence type="predicted"/>